<name>A0A9D2P1N6_9FIRM</name>
<feature type="domain" description="Flavodoxin-like" evidence="3">
    <location>
        <begin position="62"/>
        <end position="217"/>
    </location>
</feature>
<protein>
    <submittedName>
        <fullName evidence="4">Flavodoxin</fullName>
    </submittedName>
</protein>
<dbReference type="Pfam" id="PF12682">
    <property type="entry name" value="Flavodoxin_4"/>
    <property type="match status" value="1"/>
</dbReference>
<evidence type="ECO:0000259" key="3">
    <source>
        <dbReference type="Pfam" id="PF12682"/>
    </source>
</evidence>
<dbReference type="GO" id="GO:0016651">
    <property type="term" value="F:oxidoreductase activity, acting on NAD(P)H"/>
    <property type="evidence" value="ECO:0007669"/>
    <property type="project" value="UniProtKB-ARBA"/>
</dbReference>
<evidence type="ECO:0000313" key="5">
    <source>
        <dbReference type="Proteomes" id="UP000823895"/>
    </source>
</evidence>
<dbReference type="GO" id="GO:0009055">
    <property type="term" value="F:electron transfer activity"/>
    <property type="evidence" value="ECO:0007669"/>
    <property type="project" value="InterPro"/>
</dbReference>
<dbReference type="Proteomes" id="UP000823895">
    <property type="component" value="Unassembled WGS sequence"/>
</dbReference>
<accession>A0A9D2P1N6</accession>
<reference evidence="4" key="1">
    <citation type="journal article" date="2021" name="PeerJ">
        <title>Extensive microbial diversity within the chicken gut microbiome revealed by metagenomics and culture.</title>
        <authorList>
            <person name="Gilroy R."/>
            <person name="Ravi A."/>
            <person name="Getino M."/>
            <person name="Pursley I."/>
            <person name="Horton D.L."/>
            <person name="Alikhan N.F."/>
            <person name="Baker D."/>
            <person name="Gharbi K."/>
            <person name="Hall N."/>
            <person name="Watson M."/>
            <person name="Adriaenssens E.M."/>
            <person name="Foster-Nyarko E."/>
            <person name="Jarju S."/>
            <person name="Secka A."/>
            <person name="Antonio M."/>
            <person name="Oren A."/>
            <person name="Chaudhuri R.R."/>
            <person name="La Ragione R."/>
            <person name="Hildebrand F."/>
            <person name="Pallen M.J."/>
        </authorList>
    </citation>
    <scope>NUCLEOTIDE SEQUENCE</scope>
    <source>
        <strain evidence="4">CHK165-2605</strain>
    </source>
</reference>
<dbReference type="GO" id="GO:0010181">
    <property type="term" value="F:FMN binding"/>
    <property type="evidence" value="ECO:0007669"/>
    <property type="project" value="InterPro"/>
</dbReference>
<feature type="chain" id="PRO_5038920062" evidence="2">
    <location>
        <begin position="21"/>
        <end position="220"/>
    </location>
</feature>
<feature type="signal peptide" evidence="2">
    <location>
        <begin position="1"/>
        <end position="20"/>
    </location>
</feature>
<dbReference type="EMBL" id="DWWI01000064">
    <property type="protein sequence ID" value="HJC42621.1"/>
    <property type="molecule type" value="Genomic_DNA"/>
</dbReference>
<evidence type="ECO:0000256" key="1">
    <source>
        <dbReference type="SAM" id="MobiDB-lite"/>
    </source>
</evidence>
<dbReference type="Gene3D" id="3.40.50.360">
    <property type="match status" value="1"/>
</dbReference>
<dbReference type="AlphaFoldDB" id="A0A9D2P1N6"/>
<dbReference type="InterPro" id="IPR008254">
    <property type="entry name" value="Flavodoxin/NO_synth"/>
</dbReference>
<evidence type="ECO:0000256" key="2">
    <source>
        <dbReference type="SAM" id="SignalP"/>
    </source>
</evidence>
<dbReference type="InterPro" id="IPR001226">
    <property type="entry name" value="Flavodoxin_CS"/>
</dbReference>
<dbReference type="PANTHER" id="PTHR39201:SF1">
    <property type="entry name" value="FLAVODOXIN-LIKE DOMAIN-CONTAINING PROTEIN"/>
    <property type="match status" value="1"/>
</dbReference>
<comment type="caution">
    <text evidence="4">The sequence shown here is derived from an EMBL/GenBank/DDBJ whole genome shotgun (WGS) entry which is preliminary data.</text>
</comment>
<gene>
    <name evidence="4" type="ORF">H9756_02910</name>
</gene>
<dbReference type="SUPFAM" id="SSF52218">
    <property type="entry name" value="Flavoproteins"/>
    <property type="match status" value="1"/>
</dbReference>
<feature type="region of interest" description="Disordered" evidence="1">
    <location>
        <begin position="26"/>
        <end position="57"/>
    </location>
</feature>
<dbReference type="InterPro" id="IPR029039">
    <property type="entry name" value="Flavoprotein-like_sf"/>
</dbReference>
<feature type="compositionally biased region" description="Polar residues" evidence="1">
    <location>
        <begin position="45"/>
        <end position="55"/>
    </location>
</feature>
<keyword evidence="2" id="KW-0732">Signal</keyword>
<evidence type="ECO:0000313" key="4">
    <source>
        <dbReference type="EMBL" id="HJC42621.1"/>
    </source>
</evidence>
<organism evidence="4 5">
    <name type="scientific">Candidatus Mediterraneibacter gallistercoris</name>
    <dbReference type="NCBI Taxonomy" id="2838671"/>
    <lineage>
        <taxon>Bacteria</taxon>
        <taxon>Bacillati</taxon>
        <taxon>Bacillota</taxon>
        <taxon>Clostridia</taxon>
        <taxon>Lachnospirales</taxon>
        <taxon>Lachnospiraceae</taxon>
        <taxon>Mediterraneibacter</taxon>
    </lineage>
</organism>
<proteinExistence type="predicted"/>
<reference evidence="4" key="2">
    <citation type="submission" date="2021-04" db="EMBL/GenBank/DDBJ databases">
        <authorList>
            <person name="Gilroy R."/>
        </authorList>
    </citation>
    <scope>NUCLEOTIDE SEQUENCE</scope>
    <source>
        <strain evidence="4">CHK165-2605</strain>
    </source>
</reference>
<dbReference type="PANTHER" id="PTHR39201">
    <property type="entry name" value="EXPORTED PROTEIN-RELATED"/>
    <property type="match status" value="1"/>
</dbReference>
<dbReference type="PROSITE" id="PS00201">
    <property type="entry name" value="FLAVODOXIN"/>
    <property type="match status" value="1"/>
</dbReference>
<sequence>MKKRGLLLLTACMMTIGMLAGCSSDNEQAESAQQSDQAADETGPDTETNTDNTSGGAAADGKTLVVYYSATGNTEAVADYIADITGGDLFELEPAEPYTDDDLDYNDRNSRVSQEYADESLRDVELVSDTVEGFDEYEDIFIGYPIWWGEAAWPVDQFIENNDFTGKTVIPFCTSASSGIGDSGQMLEEMAGTGEWLEGERFPSGVSEEDVRAWVESLQL</sequence>
<dbReference type="PROSITE" id="PS51257">
    <property type="entry name" value="PROKAR_LIPOPROTEIN"/>
    <property type="match status" value="1"/>
</dbReference>